<dbReference type="Pfam" id="PF03770">
    <property type="entry name" value="IPK"/>
    <property type="match status" value="1"/>
</dbReference>
<dbReference type="GeneID" id="111602432"/>
<evidence type="ECO:0000256" key="2">
    <source>
        <dbReference type="ARBA" id="ARBA00022679"/>
    </source>
</evidence>
<proteinExistence type="inferred from homology"/>
<dbReference type="GO" id="GO:0032958">
    <property type="term" value="P:inositol phosphate biosynthetic process"/>
    <property type="evidence" value="ECO:0007669"/>
    <property type="project" value="InterPro"/>
</dbReference>
<dbReference type="Gene3D" id="3.30.470.160">
    <property type="entry name" value="Inositol polyphosphate kinase"/>
    <property type="match status" value="1"/>
</dbReference>
<feature type="compositionally biased region" description="Pro residues" evidence="7">
    <location>
        <begin position="40"/>
        <end position="49"/>
    </location>
</feature>
<protein>
    <recommendedName>
        <fullName evidence="6">Kinase</fullName>
        <ecNumber evidence="6">2.7.-.-</ecNumber>
    </recommendedName>
</protein>
<dbReference type="AlphaFoldDB" id="A0A6J1M5D8"/>
<evidence type="ECO:0000256" key="4">
    <source>
        <dbReference type="ARBA" id="ARBA00022777"/>
    </source>
</evidence>
<feature type="region of interest" description="Disordered" evidence="7">
    <location>
        <begin position="286"/>
        <end position="309"/>
    </location>
</feature>
<dbReference type="GO" id="GO:0005737">
    <property type="term" value="C:cytoplasm"/>
    <property type="evidence" value="ECO:0007669"/>
    <property type="project" value="TreeGrafter"/>
</dbReference>
<dbReference type="GO" id="GO:0005524">
    <property type="term" value="F:ATP binding"/>
    <property type="evidence" value="ECO:0007669"/>
    <property type="project" value="UniProtKB-KW"/>
</dbReference>
<evidence type="ECO:0000256" key="5">
    <source>
        <dbReference type="ARBA" id="ARBA00022840"/>
    </source>
</evidence>
<dbReference type="FunFam" id="3.30.470.160:FF:000001">
    <property type="entry name" value="Kinase"/>
    <property type="match status" value="1"/>
</dbReference>
<dbReference type="OrthoDB" id="338650at2759"/>
<feature type="compositionally biased region" description="Gly residues" evidence="7">
    <location>
        <begin position="620"/>
        <end position="632"/>
    </location>
</feature>
<feature type="region of interest" description="Disordered" evidence="7">
    <location>
        <begin position="16"/>
        <end position="52"/>
    </location>
</feature>
<dbReference type="GO" id="GO:0000828">
    <property type="term" value="F:inositol hexakisphosphate kinase activity"/>
    <property type="evidence" value="ECO:0007669"/>
    <property type="project" value="TreeGrafter"/>
</dbReference>
<organism evidence="8 9">
    <name type="scientific">Drosophila hydei</name>
    <name type="common">Fruit fly</name>
    <dbReference type="NCBI Taxonomy" id="7224"/>
    <lineage>
        <taxon>Eukaryota</taxon>
        <taxon>Metazoa</taxon>
        <taxon>Ecdysozoa</taxon>
        <taxon>Arthropoda</taxon>
        <taxon>Hexapoda</taxon>
        <taxon>Insecta</taxon>
        <taxon>Pterygota</taxon>
        <taxon>Neoptera</taxon>
        <taxon>Endopterygota</taxon>
        <taxon>Diptera</taxon>
        <taxon>Brachycera</taxon>
        <taxon>Muscomorpha</taxon>
        <taxon>Ephydroidea</taxon>
        <taxon>Drosophilidae</taxon>
        <taxon>Drosophila</taxon>
    </lineage>
</organism>
<dbReference type="PANTHER" id="PTHR12400:SF97">
    <property type="entry name" value="KINASE"/>
    <property type="match status" value="1"/>
</dbReference>
<evidence type="ECO:0000313" key="8">
    <source>
        <dbReference type="Proteomes" id="UP000504633"/>
    </source>
</evidence>
<evidence type="ECO:0000256" key="1">
    <source>
        <dbReference type="ARBA" id="ARBA00007374"/>
    </source>
</evidence>
<keyword evidence="5" id="KW-0067">ATP-binding</keyword>
<dbReference type="PANTHER" id="PTHR12400">
    <property type="entry name" value="INOSITOL POLYPHOSPHATE KINASE"/>
    <property type="match status" value="1"/>
</dbReference>
<dbReference type="Proteomes" id="UP000504633">
    <property type="component" value="Unplaced"/>
</dbReference>
<dbReference type="CTD" id="32285"/>
<feature type="region of interest" description="Disordered" evidence="7">
    <location>
        <begin position="102"/>
        <end position="171"/>
    </location>
</feature>
<comment type="similarity">
    <text evidence="1 6">Belongs to the inositol phosphokinase (IPK) family.</text>
</comment>
<dbReference type="RefSeq" id="XP_023175242.1">
    <property type="nucleotide sequence ID" value="XM_023319474.2"/>
</dbReference>
<evidence type="ECO:0000256" key="3">
    <source>
        <dbReference type="ARBA" id="ARBA00022741"/>
    </source>
</evidence>
<keyword evidence="8" id="KW-1185">Reference proteome</keyword>
<keyword evidence="3" id="KW-0547">Nucleotide-binding</keyword>
<evidence type="ECO:0000256" key="7">
    <source>
        <dbReference type="SAM" id="MobiDB-lite"/>
    </source>
</evidence>
<feature type="compositionally biased region" description="Gly residues" evidence="7">
    <location>
        <begin position="294"/>
        <end position="303"/>
    </location>
</feature>
<evidence type="ECO:0000256" key="6">
    <source>
        <dbReference type="RuleBase" id="RU363090"/>
    </source>
</evidence>
<feature type="region of interest" description="Disordered" evidence="7">
    <location>
        <begin position="614"/>
        <end position="653"/>
    </location>
</feature>
<feature type="compositionally biased region" description="Acidic residues" evidence="7">
    <location>
        <begin position="104"/>
        <end position="113"/>
    </location>
</feature>
<dbReference type="EC" id="2.7.-.-" evidence="6"/>
<dbReference type="InterPro" id="IPR038286">
    <property type="entry name" value="IPK_sf"/>
</dbReference>
<feature type="compositionally biased region" description="Low complexity" evidence="7">
    <location>
        <begin position="633"/>
        <end position="645"/>
    </location>
</feature>
<evidence type="ECO:0000313" key="9">
    <source>
        <dbReference type="RefSeq" id="XP_023175241.1"/>
    </source>
</evidence>
<feature type="compositionally biased region" description="Low complexity" evidence="7">
    <location>
        <begin position="16"/>
        <end position="26"/>
    </location>
</feature>
<name>A0A6J1M5D8_DROHY</name>
<reference evidence="9 10" key="1">
    <citation type="submission" date="2025-04" db="UniProtKB">
        <authorList>
            <consortium name="RefSeq"/>
        </authorList>
    </citation>
    <scope>IDENTIFICATION</scope>
    <source>
        <strain evidence="9 10">15085-1641.00</strain>
        <tissue evidence="9 10">Whole body</tissue>
    </source>
</reference>
<evidence type="ECO:0000313" key="10">
    <source>
        <dbReference type="RefSeq" id="XP_023175242.1"/>
    </source>
</evidence>
<keyword evidence="2 6" id="KW-0808">Transferase</keyword>
<dbReference type="RefSeq" id="XP_023175241.1">
    <property type="nucleotide sequence ID" value="XM_023319473.2"/>
</dbReference>
<keyword evidence="4 6" id="KW-0418">Kinase</keyword>
<sequence length="653" mass="70674">MSCKMSVCALTRPPAAAAVSSANNVNGQTGAATSPTTSPTTPPTPPPSPQVRIYEDFDRMSAKEVYYNEAGKKVTVKLLHFPDVLPEDIAKLRFDDEDYHNADADVDDDDGVDSDAGRSANSSAGIGISKTPPTADSEDGDSEAEKPDLDGNSNATSTGAIKKTFRRKLSGNNMQPRKCSLAFAQAHGIKQRAEKKLSMPTISITANPGEHVSLAGGRKLSQQNSLPMMMMSPPRRSHSPLGQSLCPGYIQYSKSLLEVPMPRDYGYASSDDLSSEWDSDVSTSAASSATATGSGSGGTGGSAASGTKKSSGWRKIRNIVQWTPFFQTYKKQRYPWVQLAGHQGNFKAGPEPGTVLKKLCPKEEECFQVLMLDVLRPYVPVYKGQVTSEDGELYLQLQDLLSDYVQPCVMDCKVGVRTYLEEELSKAKEKPKLRKDMYDKMIQIDAQAPNAEEHAAKAVTKPRYMVWRETISSTATLGFRIEGIKKSDGTSSKDFKTTKSREQIKLAFGEFLSGHPHILPRYIQRLRAIRATLAVSEFFQTHEVIGSSLLFVHDQTHASVWLIDFAKTVALPPQMSIDHYSAWKVGNHEDGYLIGINNLIDIFVELQAANEMESAAGTVSGSGSGSGSGSASGSGSVSPAPAFSGQEEEPSKV</sequence>
<dbReference type="SUPFAM" id="SSF56104">
    <property type="entry name" value="SAICAR synthase-like"/>
    <property type="match status" value="1"/>
</dbReference>
<accession>A0A6J1M5D8</accession>
<dbReference type="GO" id="GO:0046854">
    <property type="term" value="P:phosphatidylinositol phosphate biosynthetic process"/>
    <property type="evidence" value="ECO:0007669"/>
    <property type="project" value="TreeGrafter"/>
</dbReference>
<gene>
    <name evidence="9 10" type="primary">LOC111602432</name>
</gene>
<dbReference type="GO" id="GO:0005634">
    <property type="term" value="C:nucleus"/>
    <property type="evidence" value="ECO:0007669"/>
    <property type="project" value="TreeGrafter"/>
</dbReference>
<dbReference type="InterPro" id="IPR005522">
    <property type="entry name" value="IPK"/>
</dbReference>